<protein>
    <submittedName>
        <fullName evidence="4">SDR family NAD(P)-dependent oxidoreductase</fullName>
    </submittedName>
</protein>
<dbReference type="InterPro" id="IPR051911">
    <property type="entry name" value="SDR_oxidoreductase"/>
</dbReference>
<proteinExistence type="inferred from homology"/>
<gene>
    <name evidence="4" type="ORF">MTP13_08845</name>
</gene>
<dbReference type="PANTHER" id="PTHR43976">
    <property type="entry name" value="SHORT CHAIN DEHYDROGENASE"/>
    <property type="match status" value="1"/>
</dbReference>
<evidence type="ECO:0000313" key="4">
    <source>
        <dbReference type="EMBL" id="UOE27864.1"/>
    </source>
</evidence>
<dbReference type="PRINTS" id="PR00081">
    <property type="entry name" value="GDHRDH"/>
</dbReference>
<dbReference type="InterPro" id="IPR002347">
    <property type="entry name" value="SDR_fam"/>
</dbReference>
<dbReference type="RefSeq" id="WP_243570715.1">
    <property type="nucleotide sequence ID" value="NZ_BAAARD010000001.1"/>
</dbReference>
<evidence type="ECO:0000256" key="3">
    <source>
        <dbReference type="RuleBase" id="RU000363"/>
    </source>
</evidence>
<dbReference type="Proteomes" id="UP000831304">
    <property type="component" value="Chromosome"/>
</dbReference>
<reference evidence="4 5" key="1">
    <citation type="submission" date="2022-03" db="EMBL/GenBank/DDBJ databases">
        <title>Agromyces sp. isolated from the gut of P. brevitarsis seulensis larvae.</title>
        <authorList>
            <person name="Won M."/>
            <person name="Kwon S.-W."/>
        </authorList>
    </citation>
    <scope>NUCLEOTIDE SEQUENCE [LARGE SCALE GENOMIC DNA]</scope>
    <source>
        <strain evidence="4 5">KACC 16215</strain>
    </source>
</reference>
<dbReference type="PANTHER" id="PTHR43976:SF16">
    <property type="entry name" value="SHORT-CHAIN DEHYDROGENASE_REDUCTASE FAMILY PROTEIN"/>
    <property type="match status" value="1"/>
</dbReference>
<dbReference type="Pfam" id="PF00106">
    <property type="entry name" value="adh_short"/>
    <property type="match status" value="1"/>
</dbReference>
<comment type="similarity">
    <text evidence="1 3">Belongs to the short-chain dehydrogenases/reductases (SDR) family.</text>
</comment>
<dbReference type="CDD" id="cd05374">
    <property type="entry name" value="17beta-HSD-like_SDR_c"/>
    <property type="match status" value="1"/>
</dbReference>
<dbReference type="Gene3D" id="3.40.50.720">
    <property type="entry name" value="NAD(P)-binding Rossmann-like Domain"/>
    <property type="match status" value="1"/>
</dbReference>
<evidence type="ECO:0000313" key="5">
    <source>
        <dbReference type="Proteomes" id="UP000831304"/>
    </source>
</evidence>
<name>A0ABY4AXI9_9MICO</name>
<sequence>MTTVLITGASSGIGARAAARFAGRGLTVVGAARSIDAIARLDGVIPIELDLRDEASATHAVAETTRIAGPIDVLVNCAGYGEFGSVEETSLDHARQQLEVNVLGAMALVRAALPGMREAGRGRVVNVSSLAGEFAAPLGGWYHASKFALEALSDSLRGEVRQFGIDVTLVQPSYVATEWHETAMVHLERASARGPYAEMAATMRAYFASPGLARQMSTVDAVAELVVRAALTPKPKTRYRIGPGANLAVALATLLPDRAFDAMTRKQFGYA</sequence>
<dbReference type="EMBL" id="CP094533">
    <property type="protein sequence ID" value="UOE27864.1"/>
    <property type="molecule type" value="Genomic_DNA"/>
</dbReference>
<evidence type="ECO:0000256" key="2">
    <source>
        <dbReference type="ARBA" id="ARBA00023002"/>
    </source>
</evidence>
<accession>A0ABY4AXI9</accession>
<keyword evidence="2" id="KW-0560">Oxidoreductase</keyword>
<dbReference type="PRINTS" id="PR00080">
    <property type="entry name" value="SDRFAMILY"/>
</dbReference>
<dbReference type="SUPFAM" id="SSF51735">
    <property type="entry name" value="NAD(P)-binding Rossmann-fold domains"/>
    <property type="match status" value="1"/>
</dbReference>
<keyword evidence="5" id="KW-1185">Reference proteome</keyword>
<dbReference type="InterPro" id="IPR036291">
    <property type="entry name" value="NAD(P)-bd_dom_sf"/>
</dbReference>
<organism evidence="4 5">
    <name type="scientific">Agromyces soli</name>
    <dbReference type="NCBI Taxonomy" id="659012"/>
    <lineage>
        <taxon>Bacteria</taxon>
        <taxon>Bacillati</taxon>
        <taxon>Actinomycetota</taxon>
        <taxon>Actinomycetes</taxon>
        <taxon>Micrococcales</taxon>
        <taxon>Microbacteriaceae</taxon>
        <taxon>Agromyces</taxon>
    </lineage>
</organism>
<evidence type="ECO:0000256" key="1">
    <source>
        <dbReference type="ARBA" id="ARBA00006484"/>
    </source>
</evidence>